<sequence length="91" mass="10389">MQGRRSPSFLETKKKPAVTVVRGPPSRRLNNPGSCVSDKAKVGYLINHLTDKALLWATPLWENKKPIIYDYEGFTSELKRTFDPSRRGWQG</sequence>
<dbReference type="GeneTree" id="ENSGT01120000272103"/>
<organism evidence="3 4">
    <name type="scientific">Leptobrachium leishanense</name>
    <name type="common">Leishan spiny toad</name>
    <dbReference type="NCBI Taxonomy" id="445787"/>
    <lineage>
        <taxon>Eukaryota</taxon>
        <taxon>Metazoa</taxon>
        <taxon>Chordata</taxon>
        <taxon>Craniata</taxon>
        <taxon>Vertebrata</taxon>
        <taxon>Euteleostomi</taxon>
        <taxon>Amphibia</taxon>
        <taxon>Batrachia</taxon>
        <taxon>Anura</taxon>
        <taxon>Pelobatoidea</taxon>
        <taxon>Megophryidae</taxon>
        <taxon>Leptobrachium</taxon>
    </lineage>
</organism>
<proteinExistence type="predicted"/>
<evidence type="ECO:0000313" key="3">
    <source>
        <dbReference type="Ensembl" id="ENSLLEP00000048104.1"/>
    </source>
</evidence>
<evidence type="ECO:0000256" key="1">
    <source>
        <dbReference type="SAM" id="MobiDB-lite"/>
    </source>
</evidence>
<dbReference type="AlphaFoldDB" id="A0A8C5R7N6"/>
<name>A0A8C5R7N6_9ANUR</name>
<dbReference type="Ensembl" id="ENSLLET00000049988.1">
    <property type="protein sequence ID" value="ENSLLEP00000048104.1"/>
    <property type="gene ID" value="ENSLLEG00000030348.1"/>
</dbReference>
<reference evidence="3" key="2">
    <citation type="submission" date="2025-09" db="UniProtKB">
        <authorList>
            <consortium name="Ensembl"/>
        </authorList>
    </citation>
    <scope>IDENTIFICATION</scope>
</reference>
<evidence type="ECO:0000259" key="2">
    <source>
        <dbReference type="Pfam" id="PF16297"/>
    </source>
</evidence>
<feature type="domain" description="DUF4939" evidence="2">
    <location>
        <begin position="31"/>
        <end position="83"/>
    </location>
</feature>
<accession>A0A8C5R7N6</accession>
<evidence type="ECO:0000313" key="4">
    <source>
        <dbReference type="Proteomes" id="UP000694569"/>
    </source>
</evidence>
<feature type="region of interest" description="Disordered" evidence="1">
    <location>
        <begin position="1"/>
        <end position="33"/>
    </location>
</feature>
<dbReference type="Proteomes" id="UP000694569">
    <property type="component" value="Unplaced"/>
</dbReference>
<reference evidence="3" key="1">
    <citation type="submission" date="2025-08" db="UniProtKB">
        <authorList>
            <consortium name="Ensembl"/>
        </authorList>
    </citation>
    <scope>IDENTIFICATION</scope>
</reference>
<protein>
    <recommendedName>
        <fullName evidence="2">DUF4939 domain-containing protein</fullName>
    </recommendedName>
</protein>
<keyword evidence="4" id="KW-1185">Reference proteome</keyword>
<dbReference type="Pfam" id="PF16297">
    <property type="entry name" value="DUF4939"/>
    <property type="match status" value="1"/>
</dbReference>
<dbReference type="OrthoDB" id="5151719at2759"/>
<dbReference type="InterPro" id="IPR032549">
    <property type="entry name" value="DUF4939"/>
</dbReference>